<dbReference type="AlphaFoldDB" id="A0A2M8LG54"/>
<sequence>MGQLFDRPMNELREAFVRARFTEDNIFGRPDIEAWATAPGFATIPFNKAPALLRYFLNLWEETNLSWVLRTKATPLEEPPWWLLWHLEKRGFETTEPFTEIITTLQRGGAKVYYPWHNSIGLSPVILIDNSLYGLQLPSDNLHPIVALRPCDVRDVLEILNGEAGDRPKRTEVSAFFRDEAHKAISQEREIAQHDFDEAVATSADGTKIVKAKWVCVIAEGYRHATLYPANNFLASKIRIFSPHQRYSTGIRGPYELDAFIRQFITVARNSTGGATHLISDPRGHIPELESLYVVDTNIDPQRLPSPIPDGGREIRIRG</sequence>
<evidence type="ECO:0000313" key="1">
    <source>
        <dbReference type="EMBL" id="PJE76346.1"/>
    </source>
</evidence>
<dbReference type="Proteomes" id="UP000231436">
    <property type="component" value="Unassembled WGS sequence"/>
</dbReference>
<accession>A0A2M8LG54</accession>
<name>A0A2M8LG54_9BACT</name>
<organism evidence="1 2">
    <name type="scientific">Candidatus Uhrbacteria bacterium CG10_big_fil_rev_8_21_14_0_10_48_16</name>
    <dbReference type="NCBI Taxonomy" id="1975038"/>
    <lineage>
        <taxon>Bacteria</taxon>
        <taxon>Candidatus Uhriibacteriota</taxon>
    </lineage>
</organism>
<dbReference type="EMBL" id="PFEU01000028">
    <property type="protein sequence ID" value="PJE76346.1"/>
    <property type="molecule type" value="Genomic_DNA"/>
</dbReference>
<gene>
    <name evidence="1" type="ORF">COV05_04905</name>
</gene>
<reference evidence="2" key="1">
    <citation type="submission" date="2017-09" db="EMBL/GenBank/DDBJ databases">
        <title>Depth-based differentiation of microbial function through sediment-hosted aquifers and enrichment of novel symbionts in the deep terrestrial subsurface.</title>
        <authorList>
            <person name="Probst A.J."/>
            <person name="Ladd B."/>
            <person name="Jarett J.K."/>
            <person name="Geller-Mcgrath D.E."/>
            <person name="Sieber C.M.K."/>
            <person name="Emerson J.B."/>
            <person name="Anantharaman K."/>
            <person name="Thomas B.C."/>
            <person name="Malmstrom R."/>
            <person name="Stieglmeier M."/>
            <person name="Klingl A."/>
            <person name="Woyke T."/>
            <person name="Ryan C.M."/>
            <person name="Banfield J.F."/>
        </authorList>
    </citation>
    <scope>NUCLEOTIDE SEQUENCE [LARGE SCALE GENOMIC DNA]</scope>
</reference>
<protein>
    <submittedName>
        <fullName evidence="1">Uncharacterized protein</fullName>
    </submittedName>
</protein>
<proteinExistence type="predicted"/>
<comment type="caution">
    <text evidence="1">The sequence shown here is derived from an EMBL/GenBank/DDBJ whole genome shotgun (WGS) entry which is preliminary data.</text>
</comment>
<evidence type="ECO:0000313" key="2">
    <source>
        <dbReference type="Proteomes" id="UP000231436"/>
    </source>
</evidence>